<keyword evidence="1" id="KW-0812">Transmembrane</keyword>
<keyword evidence="1" id="KW-0472">Membrane</keyword>
<reference evidence="2 3" key="1">
    <citation type="submission" date="2018-06" db="EMBL/GenBank/DDBJ databases">
        <authorList>
            <consortium name="Pathogen Informatics"/>
            <person name="Doyle S."/>
        </authorList>
    </citation>
    <scope>NUCLEOTIDE SEQUENCE [LARGE SCALE GENOMIC DNA]</scope>
    <source>
        <strain evidence="2 3">NCTC10343</strain>
    </source>
</reference>
<evidence type="ECO:0000256" key="1">
    <source>
        <dbReference type="SAM" id="Phobius"/>
    </source>
</evidence>
<dbReference type="AlphaFoldDB" id="A0A378XUH0"/>
<evidence type="ECO:0000313" key="3">
    <source>
        <dbReference type="Proteomes" id="UP000254400"/>
    </source>
</evidence>
<evidence type="ECO:0000313" key="2">
    <source>
        <dbReference type="EMBL" id="SUA67466.1"/>
    </source>
</evidence>
<feature type="transmembrane region" description="Helical" evidence="1">
    <location>
        <begin position="36"/>
        <end position="52"/>
    </location>
</feature>
<keyword evidence="1" id="KW-1133">Transmembrane helix</keyword>
<sequence>MKLPKIKITLDHIREILLLCGFLMSARGLWMIYPPAMFIICGAVLVWIGLPAKGGGER</sequence>
<protein>
    <submittedName>
        <fullName evidence="2">Uncharacterized protein</fullName>
    </submittedName>
</protein>
<gene>
    <name evidence="2" type="ORF">NCTC10343_01298</name>
</gene>
<accession>A0A378XUH0</accession>
<dbReference type="Proteomes" id="UP000254400">
    <property type="component" value="Unassembled WGS sequence"/>
</dbReference>
<proteinExistence type="predicted"/>
<name>A0A378XUH0_PAEPO</name>
<dbReference type="EMBL" id="UGSC01000001">
    <property type="protein sequence ID" value="SUA67466.1"/>
    <property type="molecule type" value="Genomic_DNA"/>
</dbReference>
<organism evidence="2 3">
    <name type="scientific">Paenibacillus polymyxa</name>
    <name type="common">Bacillus polymyxa</name>
    <dbReference type="NCBI Taxonomy" id="1406"/>
    <lineage>
        <taxon>Bacteria</taxon>
        <taxon>Bacillati</taxon>
        <taxon>Bacillota</taxon>
        <taxon>Bacilli</taxon>
        <taxon>Bacillales</taxon>
        <taxon>Paenibacillaceae</taxon>
        <taxon>Paenibacillus</taxon>
    </lineage>
</organism>